<dbReference type="Proteomes" id="UP001388366">
    <property type="component" value="Unassembled WGS sequence"/>
</dbReference>
<evidence type="ECO:0000313" key="2">
    <source>
        <dbReference type="Proteomes" id="UP001388366"/>
    </source>
</evidence>
<reference evidence="1 2" key="1">
    <citation type="submission" date="2024-03" db="EMBL/GenBank/DDBJ databases">
        <title>Community enrichment and isolation of bacterial strains for fucoidan degradation.</title>
        <authorList>
            <person name="Sichert A."/>
        </authorList>
    </citation>
    <scope>NUCLEOTIDE SEQUENCE [LARGE SCALE GENOMIC DNA]</scope>
    <source>
        <strain evidence="1 2">AS81</strain>
    </source>
</reference>
<dbReference type="EMBL" id="JBBMQU010000002">
    <property type="protein sequence ID" value="MEM5549524.1"/>
    <property type="molecule type" value="Genomic_DNA"/>
</dbReference>
<evidence type="ECO:0000313" key="1">
    <source>
        <dbReference type="EMBL" id="MEM5549524.1"/>
    </source>
</evidence>
<comment type="caution">
    <text evidence="1">The sequence shown here is derived from an EMBL/GenBank/DDBJ whole genome shotgun (WGS) entry which is preliminary data.</text>
</comment>
<keyword evidence="2" id="KW-1185">Reference proteome</keyword>
<proteinExistence type="predicted"/>
<name>A0ABU9TXL2_9GAMM</name>
<dbReference type="RefSeq" id="WP_342883192.1">
    <property type="nucleotide sequence ID" value="NZ_JBBMQU010000002.1"/>
</dbReference>
<evidence type="ECO:0008006" key="3">
    <source>
        <dbReference type="Google" id="ProtNLM"/>
    </source>
</evidence>
<protein>
    <recommendedName>
        <fullName evidence="3">Response receiver domain-containing protein</fullName>
    </recommendedName>
</protein>
<sequence length="654" mass="75198">MTEKFNIYNKGISSVLILDDDWKVNTDLNELTSSAGVEQDYIDILDDEDDENTIKLIDLLNSKDIKSELLQDKINALFNPEIKDCIPPLFIEKIVNIASASNSERMIRLNIIKEALLDLGVPPKNIYKATNNSDAKEIIEAYSPDLFIFDLYLEVGNKELSLDLLKQLISDRSENKSQYILMSYDKISLTEFFRDLHSQCHTSSSKFKVIEKPDPSKLLEEKLRWQHALYLMSCERDFMHLLSNMQGAWAKSIDKASKELIKKVWELDSCSLNKLRITAESDHLSMAEYFPEIISKHIIGEFEESGSPRSEIILLEEALKSVNDSFTFSSSVEVVDSYETLKNLLADISSHRIRETLLFNEASNEETETLSQESYQQFKQELSFGTILRNKHNDIIFVHLTQPCDYIHVPLSGSDDESFLFFPGVEMPLYDDEKISNKTFITSYTRLSNNVVASIKWNLRRPITFSMKEFFEKRADFEIIGKLRDDYAQAICSKFASGVSRTALIKVPRFEAIKCNHLFWDEQSMFLTTDGEKHKITKDDINLETGKLFDARRFKDQIAQSNNEKKYHRFTLLGNSAAALVNVLQGTIKENQQISLELLDGVNLGDETSNCIEQYGIHFLHEKALFNQFDNIIKKAGKDERQKKTFNLILIRGD</sequence>
<organism evidence="1 2">
    <name type="scientific">Pseudoalteromonas neustonica</name>
    <dbReference type="NCBI Taxonomy" id="1840331"/>
    <lineage>
        <taxon>Bacteria</taxon>
        <taxon>Pseudomonadati</taxon>
        <taxon>Pseudomonadota</taxon>
        <taxon>Gammaproteobacteria</taxon>
        <taxon>Alteromonadales</taxon>
        <taxon>Pseudoalteromonadaceae</taxon>
        <taxon>Pseudoalteromonas</taxon>
    </lineage>
</organism>
<gene>
    <name evidence="1" type="ORF">WNY63_02085</name>
</gene>
<accession>A0ABU9TXL2</accession>